<dbReference type="InterPro" id="IPR024072">
    <property type="entry name" value="DHFR-like_dom_sf"/>
</dbReference>
<dbReference type="EMBL" id="LGCI01000005">
    <property type="protein sequence ID" value="KOY83522.1"/>
    <property type="molecule type" value="Genomic_DNA"/>
</dbReference>
<dbReference type="GO" id="GO:0004146">
    <property type="term" value="F:dihydrofolate reductase activity"/>
    <property type="evidence" value="ECO:0007669"/>
    <property type="project" value="UniProtKB-EC"/>
</dbReference>
<dbReference type="InterPro" id="IPR017925">
    <property type="entry name" value="DHFR_CS"/>
</dbReference>
<dbReference type="Gene3D" id="3.40.430.10">
    <property type="entry name" value="Dihydrofolate Reductase, subunit A"/>
    <property type="match status" value="1"/>
</dbReference>
<dbReference type="AlphaFoldDB" id="A0A0M9DN48"/>
<comment type="catalytic activity">
    <reaction evidence="8">
        <text>(6S)-5,6,7,8-tetrahydrofolate + NADP(+) = 7,8-dihydrofolate + NADPH + H(+)</text>
        <dbReference type="Rhea" id="RHEA:15009"/>
        <dbReference type="ChEBI" id="CHEBI:15378"/>
        <dbReference type="ChEBI" id="CHEBI:57451"/>
        <dbReference type="ChEBI" id="CHEBI:57453"/>
        <dbReference type="ChEBI" id="CHEBI:57783"/>
        <dbReference type="ChEBI" id="CHEBI:58349"/>
        <dbReference type="EC" id="1.5.1.3"/>
    </reaction>
</comment>
<accession>A0A0M9DN48</accession>
<dbReference type="PROSITE" id="PS51330">
    <property type="entry name" value="DHFR_2"/>
    <property type="match status" value="1"/>
</dbReference>
<dbReference type="GO" id="GO:0046452">
    <property type="term" value="P:dihydrofolate metabolic process"/>
    <property type="evidence" value="ECO:0007669"/>
    <property type="project" value="TreeGrafter"/>
</dbReference>
<dbReference type="OrthoDB" id="9804315at2"/>
<dbReference type="PANTHER" id="PTHR48069:SF3">
    <property type="entry name" value="DIHYDROFOLATE REDUCTASE"/>
    <property type="match status" value="1"/>
</dbReference>
<sequence length="160" mass="18153">MISLIVAHDDHYVIGYNNGMPWHLPGDLQYFKHKTMGKPMIMGRKTFESIGRPLPGRRNIVITRDPNYSAEGIETVTGLEDALALAGDVPEIMIIGGEQIFRLSMAMADRLYITKINHSFQGDTYFPKYEQDFVQVSSEAPETAPDGYTFQYQIFERKAT</sequence>
<evidence type="ECO:0000259" key="10">
    <source>
        <dbReference type="PROSITE" id="PS51330"/>
    </source>
</evidence>
<feature type="domain" description="DHFR" evidence="10">
    <location>
        <begin position="1"/>
        <end position="157"/>
    </location>
</feature>
<keyword evidence="5 8" id="KW-0521">NADP</keyword>
<evidence type="ECO:0000256" key="3">
    <source>
        <dbReference type="ARBA" id="ARBA00012856"/>
    </source>
</evidence>
<protein>
    <recommendedName>
        <fullName evidence="3 8">Dihydrofolate reductase</fullName>
        <ecNumber evidence="3 8">1.5.1.3</ecNumber>
    </recommendedName>
</protein>
<keyword evidence="12" id="KW-1185">Reference proteome</keyword>
<dbReference type="UniPathway" id="UPA00077">
    <property type="reaction ID" value="UER00158"/>
</dbReference>
<dbReference type="PROSITE" id="PS00075">
    <property type="entry name" value="DHFR_1"/>
    <property type="match status" value="1"/>
</dbReference>
<keyword evidence="4 8" id="KW-0554">One-carbon metabolism</keyword>
<evidence type="ECO:0000256" key="4">
    <source>
        <dbReference type="ARBA" id="ARBA00022563"/>
    </source>
</evidence>
<evidence type="ECO:0000256" key="9">
    <source>
        <dbReference type="RuleBase" id="RU004474"/>
    </source>
</evidence>
<dbReference type="InterPro" id="IPR001796">
    <property type="entry name" value="DHFR_dom"/>
</dbReference>
<dbReference type="GO" id="GO:0046655">
    <property type="term" value="P:folic acid metabolic process"/>
    <property type="evidence" value="ECO:0007669"/>
    <property type="project" value="TreeGrafter"/>
</dbReference>
<proteinExistence type="inferred from homology"/>
<dbReference type="GO" id="GO:0070401">
    <property type="term" value="F:NADP+ binding"/>
    <property type="evidence" value="ECO:0007669"/>
    <property type="project" value="UniProtKB-ARBA"/>
</dbReference>
<evidence type="ECO:0000256" key="2">
    <source>
        <dbReference type="ARBA" id="ARBA00009539"/>
    </source>
</evidence>
<dbReference type="GO" id="GO:0046654">
    <property type="term" value="P:tetrahydrofolate biosynthetic process"/>
    <property type="evidence" value="ECO:0007669"/>
    <property type="project" value="UniProtKB-UniPathway"/>
</dbReference>
<dbReference type="PATRIC" id="fig|33935.3.peg.1458"/>
<comment type="caution">
    <text evidence="11">The sequence shown here is derived from an EMBL/GenBank/DDBJ whole genome shotgun (WGS) entry which is preliminary data.</text>
</comment>
<reference evidence="11 12" key="1">
    <citation type="submission" date="2015-07" db="EMBL/GenBank/DDBJ databases">
        <title>Genome sequencing project for genomic taxonomy and phylogenomics of Bacillus-like bacteria.</title>
        <authorList>
            <person name="Liu B."/>
            <person name="Wang J."/>
            <person name="Zhu Y."/>
            <person name="Liu G."/>
            <person name="Chen Q."/>
            <person name="Chen Z."/>
            <person name="Che J."/>
            <person name="Ge C."/>
            <person name="Shi H."/>
            <person name="Pan Z."/>
            <person name="Liu X."/>
        </authorList>
    </citation>
    <scope>NUCLEOTIDE SEQUENCE [LARGE SCALE GENOMIC DNA]</scope>
    <source>
        <strain evidence="11 12">DSM 54</strain>
    </source>
</reference>
<evidence type="ECO:0000313" key="11">
    <source>
        <dbReference type="EMBL" id="KOY83522.1"/>
    </source>
</evidence>
<evidence type="ECO:0000256" key="8">
    <source>
        <dbReference type="PIRNR" id="PIRNR000194"/>
    </source>
</evidence>
<dbReference type="PANTHER" id="PTHR48069">
    <property type="entry name" value="DIHYDROFOLATE REDUCTASE"/>
    <property type="match status" value="1"/>
</dbReference>
<dbReference type="GO" id="GO:0006730">
    <property type="term" value="P:one-carbon metabolic process"/>
    <property type="evidence" value="ECO:0007669"/>
    <property type="project" value="UniProtKB-KW"/>
</dbReference>
<dbReference type="RefSeq" id="WP_053994768.1">
    <property type="nucleotide sequence ID" value="NZ_CP065643.1"/>
</dbReference>
<name>A0A0M9DN48_9BACI</name>
<dbReference type="Pfam" id="PF00186">
    <property type="entry name" value="DHFR_1"/>
    <property type="match status" value="1"/>
</dbReference>
<dbReference type="FunFam" id="3.40.430.10:FF:000001">
    <property type="entry name" value="Dihydrofolate reductase"/>
    <property type="match status" value="1"/>
</dbReference>
<evidence type="ECO:0000256" key="1">
    <source>
        <dbReference type="ARBA" id="ARBA00004903"/>
    </source>
</evidence>
<dbReference type="InterPro" id="IPR012259">
    <property type="entry name" value="DHFR"/>
</dbReference>
<comment type="similarity">
    <text evidence="2 8 9">Belongs to the dihydrofolate reductase family.</text>
</comment>
<dbReference type="PIRSF" id="PIRSF000194">
    <property type="entry name" value="DHFR"/>
    <property type="match status" value="1"/>
</dbReference>
<gene>
    <name evidence="11" type="ORF">ADM90_09765</name>
</gene>
<comment type="pathway">
    <text evidence="1 8">Cofactor biosynthesis; tetrahydrofolate biosynthesis; 5,6,7,8-tetrahydrofolate from 7,8-dihydrofolate: step 1/1.</text>
</comment>
<evidence type="ECO:0000256" key="5">
    <source>
        <dbReference type="ARBA" id="ARBA00022857"/>
    </source>
</evidence>
<dbReference type="PRINTS" id="PR00070">
    <property type="entry name" value="DHFR"/>
</dbReference>
<organism evidence="11 12">
    <name type="scientific">Lysinibacillus macroides</name>
    <dbReference type="NCBI Taxonomy" id="33935"/>
    <lineage>
        <taxon>Bacteria</taxon>
        <taxon>Bacillati</taxon>
        <taxon>Bacillota</taxon>
        <taxon>Bacilli</taxon>
        <taxon>Bacillales</taxon>
        <taxon>Bacillaceae</taxon>
        <taxon>Lysinibacillus</taxon>
    </lineage>
</organism>
<dbReference type="Proteomes" id="UP000037977">
    <property type="component" value="Unassembled WGS sequence"/>
</dbReference>
<dbReference type="GO" id="GO:0005829">
    <property type="term" value="C:cytosol"/>
    <property type="evidence" value="ECO:0007669"/>
    <property type="project" value="TreeGrafter"/>
</dbReference>
<dbReference type="EC" id="1.5.1.3" evidence="3 8"/>
<comment type="function">
    <text evidence="7 8">Key enzyme in folate metabolism. Catalyzes an essential reaction for de novo glycine and purine synthesis, and for DNA precursor synthesis.</text>
</comment>
<evidence type="ECO:0000313" key="12">
    <source>
        <dbReference type="Proteomes" id="UP000037977"/>
    </source>
</evidence>
<evidence type="ECO:0000256" key="6">
    <source>
        <dbReference type="ARBA" id="ARBA00023002"/>
    </source>
</evidence>
<dbReference type="STRING" id="33935.ADM90_09765"/>
<dbReference type="CDD" id="cd00209">
    <property type="entry name" value="DHFR"/>
    <property type="match status" value="1"/>
</dbReference>
<evidence type="ECO:0000256" key="7">
    <source>
        <dbReference type="ARBA" id="ARBA00025067"/>
    </source>
</evidence>
<keyword evidence="6 8" id="KW-0560">Oxidoreductase</keyword>
<dbReference type="SUPFAM" id="SSF53597">
    <property type="entry name" value="Dihydrofolate reductase-like"/>
    <property type="match status" value="1"/>
</dbReference>